<evidence type="ECO:0000256" key="1">
    <source>
        <dbReference type="SAM" id="MobiDB-lite"/>
    </source>
</evidence>
<organism evidence="3 4">
    <name type="scientific">Streptomyces yanii</name>
    <dbReference type="NCBI Taxonomy" id="78510"/>
    <lineage>
        <taxon>Bacteria</taxon>
        <taxon>Bacillati</taxon>
        <taxon>Actinomycetota</taxon>
        <taxon>Actinomycetes</taxon>
        <taxon>Kitasatosporales</taxon>
        <taxon>Streptomycetaceae</taxon>
        <taxon>Streptomyces</taxon>
    </lineage>
</organism>
<dbReference type="Gene3D" id="3.40.50.1820">
    <property type="entry name" value="alpha/beta hydrolase"/>
    <property type="match status" value="1"/>
</dbReference>
<sequence>MAQVVVVHGVGQQYLGRRTLREPVAAALADGVELAVAAGDITGRTPAPHDIDVAFYGDVFRAPGTKGEPPAPRSAADLTDPYEQALLEAWAAAASQLAGPSPAGTKAPTPRTLQRAMNTLLRSPFLPGPVAERFLLGVLRQVRRYFTDDAVRARAADAVSARIGPDTRVLVGHSLGSVVAYEALTAHPEWPVRTLVTLGSPLGMPSLVFDRLRPAPAAGRGQWPGGLERWTNLTDRHDVVASVKDLAPLFGPRRPGPVPTGRASAAPQPAVAPNGPALHDIPVDNGWKVHDLLRHLTARETGAAIGSGLAET</sequence>
<name>A0ABV5R6K4_9ACTN</name>
<comment type="caution">
    <text evidence="3">The sequence shown here is derived from an EMBL/GenBank/DDBJ whole genome shotgun (WGS) entry which is preliminary data.</text>
</comment>
<evidence type="ECO:0000259" key="2">
    <source>
        <dbReference type="Pfam" id="PF07819"/>
    </source>
</evidence>
<dbReference type="InterPro" id="IPR012908">
    <property type="entry name" value="PGAP1-ab_dom-like"/>
</dbReference>
<proteinExistence type="predicted"/>
<keyword evidence="4" id="KW-1185">Reference proteome</keyword>
<dbReference type="InterPro" id="IPR029058">
    <property type="entry name" value="AB_hydrolase_fold"/>
</dbReference>
<evidence type="ECO:0000313" key="3">
    <source>
        <dbReference type="EMBL" id="MFB9572991.1"/>
    </source>
</evidence>
<reference evidence="3 4" key="1">
    <citation type="submission" date="2024-09" db="EMBL/GenBank/DDBJ databases">
        <authorList>
            <person name="Sun Q."/>
            <person name="Mori K."/>
        </authorList>
    </citation>
    <scope>NUCLEOTIDE SEQUENCE [LARGE SCALE GENOMIC DNA]</scope>
    <source>
        <strain evidence="3 4">JCM 3331</strain>
    </source>
</reference>
<dbReference type="EMBL" id="JBHMCG010000052">
    <property type="protein sequence ID" value="MFB9572991.1"/>
    <property type="molecule type" value="Genomic_DNA"/>
</dbReference>
<protein>
    <recommendedName>
        <fullName evidence="2">GPI inositol-deacylase PGAP1-like alpha/beta domain-containing protein</fullName>
    </recommendedName>
</protein>
<dbReference type="Pfam" id="PF07819">
    <property type="entry name" value="PGAP1"/>
    <property type="match status" value="1"/>
</dbReference>
<dbReference type="Proteomes" id="UP001589710">
    <property type="component" value="Unassembled WGS sequence"/>
</dbReference>
<gene>
    <name evidence="3" type="ORF">ACFFTL_11805</name>
</gene>
<feature type="domain" description="GPI inositol-deacylase PGAP1-like alpha/beta" evidence="2">
    <location>
        <begin position="165"/>
        <end position="211"/>
    </location>
</feature>
<evidence type="ECO:0000313" key="4">
    <source>
        <dbReference type="Proteomes" id="UP001589710"/>
    </source>
</evidence>
<dbReference type="SUPFAM" id="SSF53474">
    <property type="entry name" value="alpha/beta-Hydrolases"/>
    <property type="match status" value="1"/>
</dbReference>
<dbReference type="RefSeq" id="WP_345509769.1">
    <property type="nucleotide sequence ID" value="NZ_BAAAXD010000004.1"/>
</dbReference>
<feature type="region of interest" description="Disordered" evidence="1">
    <location>
        <begin position="250"/>
        <end position="270"/>
    </location>
</feature>
<accession>A0ABV5R6K4</accession>